<dbReference type="Gene3D" id="1.20.1640.10">
    <property type="entry name" value="Multidrug efflux transporter AcrB transmembrane domain"/>
    <property type="match status" value="2"/>
</dbReference>
<dbReference type="RefSeq" id="WP_060192774.1">
    <property type="nucleotide sequence ID" value="NZ_LPHD01000061.1"/>
</dbReference>
<dbReference type="Pfam" id="PF00873">
    <property type="entry name" value="ACR_tran"/>
    <property type="match status" value="1"/>
</dbReference>
<organism evidence="2 3">
    <name type="scientific">Burkholderia ubonensis</name>
    <dbReference type="NCBI Taxonomy" id="101571"/>
    <lineage>
        <taxon>Bacteria</taxon>
        <taxon>Pseudomonadati</taxon>
        <taxon>Pseudomonadota</taxon>
        <taxon>Betaproteobacteria</taxon>
        <taxon>Burkholderiales</taxon>
        <taxon>Burkholderiaceae</taxon>
        <taxon>Burkholderia</taxon>
        <taxon>Burkholderia cepacia complex</taxon>
    </lineage>
</organism>
<reference evidence="2 3" key="1">
    <citation type="submission" date="2015-11" db="EMBL/GenBank/DDBJ databases">
        <title>Expanding the genomic diversity of Burkholderia species for the development of highly accurate diagnostics.</title>
        <authorList>
            <person name="Sahl J."/>
            <person name="Keim P."/>
            <person name="Wagner D."/>
        </authorList>
    </citation>
    <scope>NUCLEOTIDE SEQUENCE [LARGE SCALE GENOMIC DNA]</scope>
    <source>
        <strain evidence="2 3">MSMB2087WGS</strain>
    </source>
</reference>
<feature type="transmembrane region" description="Helical" evidence="1">
    <location>
        <begin position="911"/>
        <end position="929"/>
    </location>
</feature>
<comment type="caution">
    <text evidence="2">The sequence shown here is derived from an EMBL/GenBank/DDBJ whole genome shotgun (WGS) entry which is preliminary data.</text>
</comment>
<feature type="transmembrane region" description="Helical" evidence="1">
    <location>
        <begin position="1017"/>
        <end position="1040"/>
    </location>
</feature>
<feature type="transmembrane region" description="Helical" evidence="1">
    <location>
        <begin position="334"/>
        <end position="353"/>
    </location>
</feature>
<dbReference type="AlphaFoldDB" id="A0A119HEU4"/>
<accession>A0A119HEU4</accession>
<dbReference type="InterPro" id="IPR027463">
    <property type="entry name" value="AcrB_DN_DC_subdom"/>
</dbReference>
<keyword evidence="1" id="KW-1133">Transmembrane helix</keyword>
<feature type="transmembrane region" description="Helical" evidence="1">
    <location>
        <begin position="458"/>
        <end position="477"/>
    </location>
</feature>
<dbReference type="PANTHER" id="PTHR32063">
    <property type="match status" value="1"/>
</dbReference>
<feature type="transmembrane region" description="Helical" evidence="1">
    <location>
        <begin position="986"/>
        <end position="1005"/>
    </location>
</feature>
<protein>
    <submittedName>
        <fullName evidence="2">RND transporter</fullName>
    </submittedName>
</protein>
<gene>
    <name evidence="2" type="ORF">WL29_24895</name>
</gene>
<dbReference type="GO" id="GO:0042910">
    <property type="term" value="F:xenobiotic transmembrane transporter activity"/>
    <property type="evidence" value="ECO:0007669"/>
    <property type="project" value="TreeGrafter"/>
</dbReference>
<evidence type="ECO:0000313" key="2">
    <source>
        <dbReference type="EMBL" id="KWA82887.1"/>
    </source>
</evidence>
<dbReference type="Proteomes" id="UP000060630">
    <property type="component" value="Unassembled WGS sequence"/>
</dbReference>
<feature type="transmembrane region" description="Helical" evidence="1">
    <location>
        <begin position="360"/>
        <end position="380"/>
    </location>
</feature>
<dbReference type="Gene3D" id="3.30.70.1430">
    <property type="entry name" value="Multidrug efflux transporter AcrB pore domain"/>
    <property type="match status" value="2"/>
</dbReference>
<dbReference type="Gene3D" id="3.30.2090.10">
    <property type="entry name" value="Multidrug efflux transporter AcrB TolC docking domain, DN and DC subdomains"/>
    <property type="match status" value="2"/>
</dbReference>
<feature type="transmembrane region" description="Helical" evidence="1">
    <location>
        <begin position="386"/>
        <end position="410"/>
    </location>
</feature>
<feature type="transmembrane region" description="Helical" evidence="1">
    <location>
        <begin position="935"/>
        <end position="958"/>
    </location>
</feature>
<sequence length="1050" mass="112179">MWIVNLALRRPYTFIVMAIMIVLATPLALMRTPVDVLPSIDIPVISVIWNYNGLSAKEMTNRITAVHERVLTTTVNNIQHVESTTLPGTAVVKVFLQPGANVQTAIAQTVSSAQAIVRQMPQGATPPLVITYSASSIPVIQLGLSSKTLSEQSLADIALNFLRPQLITIPGAQVPFPYGGRTRVVAVDIDSKALMSKGLTPADVVNAVNAQNLVLPTGTAKMGQTEYRVDTNASADTIADISHIPLQTVNGATTYLGEVAAVRDGFSPQTNVVRQNGQRGVLVSILKSGDASTLKVVSDLKALLPKVEPTLPEGLTITPLFDQSVFVDAAVQGVIHEALIAAVLTAMMILLFLGNWRSTLIIAISIPLSIFTSLIALAALGETINIMTLGGLALAVGILVDDATVTIENIERHLHLGTGLHDAILEGAGEIAVPAFVSTLCICIVFVPMFFLTGVARYLFVPLAEAVVFAMLASYVLSRTLVPTMAMLLFRPQQASTGPDRSTSRFARIHHRFNHAFERLRASYIVLLSMLLVRRRFYAMCFLGFCVLSTGLVLALGRDFFPNADSGNIRLHMRAPTGYRIEETARLADQVERVVREVVPPDELGAIVDNLGQPISGINLSYSNAGTIGSLDGEILIALKPGHAPTQRYVETLRARLPERFPGAEFFFQPSDIITQILNFGQPAAIDVQVLGNDLASNMAIASRLMKKVRQIPGAVDAHVLQRNDQPTLVADMDRTRMQQLNLSAQNVAQNMLISLSGSAQTTPSFWVNPKTGVQYPLAIQTPQYDVGSVGDLLGTPVSAGRTGAPLQLLGNLVQVRTASEPAVITHFNIRPAIDLYVSVEGRDLGSVASEIDRIVSDARATLPRGTALTMRGQIETMRTSYLGLGAGVAMAIVLVYLLIVVNFQSWLDPLIIISAMPAALAGIAWMLFITGTHLSVPALTGAVMTVGVATANSILVVSFARQRLAAGAPPLTAALEAGATRIRPVLMTALAMIIGMVPMALGLGEGAEQNAPLGRAVIGGLLFATVSTLLFVPLVFAGVHARLARRRAR</sequence>
<feature type="transmembrane region" description="Helical" evidence="1">
    <location>
        <begin position="431"/>
        <end position="452"/>
    </location>
</feature>
<dbReference type="SUPFAM" id="SSF82693">
    <property type="entry name" value="Multidrug efflux transporter AcrB pore domain, PN1, PN2, PC1 and PC2 subdomains"/>
    <property type="match status" value="2"/>
</dbReference>
<dbReference type="PRINTS" id="PR00702">
    <property type="entry name" value="ACRIFLAVINRP"/>
</dbReference>
<evidence type="ECO:0000256" key="1">
    <source>
        <dbReference type="SAM" id="Phobius"/>
    </source>
</evidence>
<evidence type="ECO:0000313" key="3">
    <source>
        <dbReference type="Proteomes" id="UP000060630"/>
    </source>
</evidence>
<dbReference type="SUPFAM" id="SSF82714">
    <property type="entry name" value="Multidrug efflux transporter AcrB TolC docking domain, DN and DC subdomains"/>
    <property type="match status" value="1"/>
</dbReference>
<keyword evidence="1" id="KW-0812">Transmembrane</keyword>
<dbReference type="Gene3D" id="3.30.70.1440">
    <property type="entry name" value="Multidrug efflux transporter AcrB pore domain"/>
    <property type="match status" value="1"/>
</dbReference>
<dbReference type="SUPFAM" id="SSF82866">
    <property type="entry name" value="Multidrug efflux transporter AcrB transmembrane domain"/>
    <property type="match status" value="2"/>
</dbReference>
<dbReference type="InterPro" id="IPR001036">
    <property type="entry name" value="Acrflvin-R"/>
</dbReference>
<dbReference type="EMBL" id="LPHD01000061">
    <property type="protein sequence ID" value="KWA82887.1"/>
    <property type="molecule type" value="Genomic_DNA"/>
</dbReference>
<dbReference type="GO" id="GO:0005886">
    <property type="term" value="C:plasma membrane"/>
    <property type="evidence" value="ECO:0007669"/>
    <property type="project" value="TreeGrafter"/>
</dbReference>
<keyword evidence="1" id="KW-0472">Membrane</keyword>
<proteinExistence type="predicted"/>
<name>A0A119HEU4_9BURK</name>
<dbReference type="PANTHER" id="PTHR32063:SF8">
    <property type="entry name" value="CATION EFFLUX PROTEIN"/>
    <property type="match status" value="1"/>
</dbReference>
<dbReference type="Gene3D" id="3.30.70.1320">
    <property type="entry name" value="Multidrug efflux transporter AcrB pore domain like"/>
    <property type="match status" value="1"/>
</dbReference>
<feature type="transmembrane region" description="Helical" evidence="1">
    <location>
        <begin position="882"/>
        <end position="904"/>
    </location>
</feature>
<feature type="transmembrane region" description="Helical" evidence="1">
    <location>
        <begin position="537"/>
        <end position="557"/>
    </location>
</feature>
<feature type="transmembrane region" description="Helical" evidence="1">
    <location>
        <begin position="12"/>
        <end position="30"/>
    </location>
</feature>